<dbReference type="Gene3D" id="1.10.287.1770">
    <property type="match status" value="1"/>
</dbReference>
<keyword evidence="3" id="KW-1185">Reference proteome</keyword>
<name>A0A2A6Z8G0_9FIRM</name>
<gene>
    <name evidence="2" type="ORF">CGS46_14115</name>
</gene>
<evidence type="ECO:0000259" key="1">
    <source>
        <dbReference type="Pfam" id="PF17910"/>
    </source>
</evidence>
<dbReference type="Pfam" id="PF17910">
    <property type="entry name" value="FeoB_Cyto"/>
    <property type="match status" value="1"/>
</dbReference>
<protein>
    <recommendedName>
        <fullName evidence="1">FeoB cytosolic helical domain-containing protein</fullName>
    </recommendedName>
</protein>
<dbReference type="AlphaFoldDB" id="A0A2A6Z8G0"/>
<dbReference type="EMBL" id="NMTQ01000037">
    <property type="protein sequence ID" value="PDX57639.1"/>
    <property type="molecule type" value="Genomic_DNA"/>
</dbReference>
<sequence>MVYSDEIEDKIDQIMLELKHCYPNLINYRWYALKLLEGDTPMQSCWSPAKKILNPVIAKKFCARIATGDYDAVTTSLLTLPESTAARCGILPMPVQRNARNRSLWKRKTQLNENRSQLA</sequence>
<evidence type="ECO:0000313" key="3">
    <source>
        <dbReference type="Proteomes" id="UP000220752"/>
    </source>
</evidence>
<dbReference type="InterPro" id="IPR041069">
    <property type="entry name" value="FeoB_Cyto"/>
</dbReference>
<organism evidence="2 3">
    <name type="scientific">Faecalibacterium langellae</name>
    <dbReference type="NCBI Taxonomy" id="3435293"/>
    <lineage>
        <taxon>Bacteria</taxon>
        <taxon>Bacillati</taxon>
        <taxon>Bacillota</taxon>
        <taxon>Clostridia</taxon>
        <taxon>Eubacteriales</taxon>
        <taxon>Oscillospiraceae</taxon>
        <taxon>Faecalibacterium</taxon>
    </lineage>
</organism>
<comment type="caution">
    <text evidence="2">The sequence shown here is derived from an EMBL/GenBank/DDBJ whole genome shotgun (WGS) entry which is preliminary data.</text>
</comment>
<proteinExistence type="predicted"/>
<evidence type="ECO:0000313" key="2">
    <source>
        <dbReference type="EMBL" id="PDX57639.1"/>
    </source>
</evidence>
<dbReference type="Proteomes" id="UP000220752">
    <property type="component" value="Unassembled WGS sequence"/>
</dbReference>
<reference evidence="2 3" key="1">
    <citation type="journal article" date="2017" name="Front. Microbiol.">
        <title>New Insights into the Diversity of the Genus Faecalibacterium.</title>
        <authorList>
            <person name="Benevides L."/>
            <person name="Burman S."/>
            <person name="Martin R."/>
            <person name="Robert V."/>
            <person name="Thomas M."/>
            <person name="Miquel S."/>
            <person name="Chain F."/>
            <person name="Sokol H."/>
            <person name="Bermudez-Humaran L.G."/>
            <person name="Morrison M."/>
            <person name="Langella P."/>
            <person name="Azevedo V.A."/>
            <person name="Chatel J.M."/>
            <person name="Soares S."/>
        </authorList>
    </citation>
    <scope>NUCLEOTIDE SEQUENCE [LARGE SCALE GENOMIC DNA]</scope>
    <source>
        <strain evidence="3">CNCM I-4540</strain>
    </source>
</reference>
<feature type="domain" description="FeoB cytosolic helical" evidence="1">
    <location>
        <begin position="3"/>
        <end position="44"/>
    </location>
</feature>
<accession>A0A2A6Z8G0</accession>